<reference evidence="1 2" key="1">
    <citation type="journal article" date="2014" name="Agronomy (Basel)">
        <title>A Draft Genome Sequence for Ensete ventricosum, the Drought-Tolerant Tree Against Hunger.</title>
        <authorList>
            <person name="Harrison J."/>
            <person name="Moore K.A."/>
            <person name="Paszkiewicz K."/>
            <person name="Jones T."/>
            <person name="Grant M."/>
            <person name="Ambacheew D."/>
            <person name="Muzemil S."/>
            <person name="Studholme D.J."/>
        </authorList>
    </citation>
    <scope>NUCLEOTIDE SEQUENCE [LARGE SCALE GENOMIC DNA]</scope>
</reference>
<evidence type="ECO:0000313" key="1">
    <source>
        <dbReference type="EMBL" id="RRT64067.1"/>
    </source>
</evidence>
<gene>
    <name evidence="1" type="ORF">B296_00023940</name>
</gene>
<accession>A0A426ZJA8</accession>
<evidence type="ECO:0000313" key="2">
    <source>
        <dbReference type="Proteomes" id="UP000287651"/>
    </source>
</evidence>
<organism evidence="1 2">
    <name type="scientific">Ensete ventricosum</name>
    <name type="common">Abyssinian banana</name>
    <name type="synonym">Musa ensete</name>
    <dbReference type="NCBI Taxonomy" id="4639"/>
    <lineage>
        <taxon>Eukaryota</taxon>
        <taxon>Viridiplantae</taxon>
        <taxon>Streptophyta</taxon>
        <taxon>Embryophyta</taxon>
        <taxon>Tracheophyta</taxon>
        <taxon>Spermatophyta</taxon>
        <taxon>Magnoliopsida</taxon>
        <taxon>Liliopsida</taxon>
        <taxon>Zingiberales</taxon>
        <taxon>Musaceae</taxon>
        <taxon>Ensete</taxon>
    </lineage>
</organism>
<dbReference type="EMBL" id="AMZH03006340">
    <property type="protein sequence ID" value="RRT64067.1"/>
    <property type="molecule type" value="Genomic_DNA"/>
</dbReference>
<comment type="caution">
    <text evidence="1">The sequence shown here is derived from an EMBL/GenBank/DDBJ whole genome shotgun (WGS) entry which is preliminary data.</text>
</comment>
<sequence length="170" mass="19715">MKRRGSESIYLSTYCDMKAGGDLTWAPWLACYQQPLMRRHMPPRTVQKTLRVSWWTGIRKRWNSSSSLTPSEITSIEHRIMENTCDKMSVSWAPLLLSYAAAGFDEKEREADIPRGAPCLPARGTHRPWSHLQKRHTYDDVKLEGRVETVDEVLVCRNRRREGALRDIIT</sequence>
<proteinExistence type="predicted"/>
<protein>
    <submittedName>
        <fullName evidence="1">Uncharacterized protein</fullName>
    </submittedName>
</protein>
<dbReference type="AlphaFoldDB" id="A0A426ZJA8"/>
<dbReference type="Proteomes" id="UP000287651">
    <property type="component" value="Unassembled WGS sequence"/>
</dbReference>
<name>A0A426ZJA8_ENSVE</name>